<sequence>MRPARTTAGTVRDEQEQASYVREMLGTYDVAGVDAALRKAG</sequence>
<gene>
    <name evidence="1" type="ORF">SAMN02787144_1006240</name>
</gene>
<proteinExistence type="predicted"/>
<reference evidence="1 2" key="1">
    <citation type="submission" date="2016-11" db="EMBL/GenBank/DDBJ databases">
        <authorList>
            <person name="Jaros S."/>
            <person name="Januszkiewicz K."/>
            <person name="Wedrychowicz H."/>
        </authorList>
    </citation>
    <scope>NUCLEOTIDE SEQUENCE [LARGE SCALE GENOMIC DNA]</scope>
    <source>
        <strain evidence="1 2">OK807</strain>
    </source>
</reference>
<dbReference type="EMBL" id="FPJO01000006">
    <property type="protein sequence ID" value="SFX80635.1"/>
    <property type="molecule type" value="Genomic_DNA"/>
</dbReference>
<name>A0A1K2A3K3_STRAR</name>
<dbReference type="Proteomes" id="UP000181909">
    <property type="component" value="Unassembled WGS sequence"/>
</dbReference>
<accession>A0A1K2A3K3</accession>
<protein>
    <submittedName>
        <fullName evidence="1">Uncharacterized protein</fullName>
    </submittedName>
</protein>
<evidence type="ECO:0000313" key="1">
    <source>
        <dbReference type="EMBL" id="SFX80635.1"/>
    </source>
</evidence>
<organism evidence="1 2">
    <name type="scientific">Streptomyces atratus</name>
    <dbReference type="NCBI Taxonomy" id="1893"/>
    <lineage>
        <taxon>Bacteria</taxon>
        <taxon>Bacillati</taxon>
        <taxon>Actinomycetota</taxon>
        <taxon>Actinomycetes</taxon>
        <taxon>Kitasatosporales</taxon>
        <taxon>Streptomycetaceae</taxon>
        <taxon>Streptomyces</taxon>
    </lineage>
</organism>
<evidence type="ECO:0000313" key="2">
    <source>
        <dbReference type="Proteomes" id="UP000181909"/>
    </source>
</evidence>
<dbReference type="AlphaFoldDB" id="A0A1K2A3K3"/>